<keyword evidence="3" id="KW-1185">Reference proteome</keyword>
<gene>
    <name evidence="2" type="ORF">N7492_009755</name>
</gene>
<feature type="compositionally biased region" description="Polar residues" evidence="1">
    <location>
        <begin position="386"/>
        <end position="397"/>
    </location>
</feature>
<dbReference type="EMBL" id="JAPQKO010000007">
    <property type="protein sequence ID" value="KAJ5152475.1"/>
    <property type="molecule type" value="Genomic_DNA"/>
</dbReference>
<dbReference type="AlphaFoldDB" id="A0A9W9HPG1"/>
<feature type="region of interest" description="Disordered" evidence="1">
    <location>
        <begin position="1"/>
        <end position="33"/>
    </location>
</feature>
<feature type="region of interest" description="Disordered" evidence="1">
    <location>
        <begin position="69"/>
        <end position="88"/>
    </location>
</feature>
<feature type="compositionally biased region" description="Polar residues" evidence="1">
    <location>
        <begin position="413"/>
        <end position="423"/>
    </location>
</feature>
<reference evidence="2" key="1">
    <citation type="submission" date="2022-11" db="EMBL/GenBank/DDBJ databases">
        <authorList>
            <person name="Petersen C."/>
        </authorList>
    </citation>
    <scope>NUCLEOTIDE SEQUENCE</scope>
    <source>
        <strain evidence="2">IBT 21917</strain>
    </source>
</reference>
<feature type="region of interest" description="Disordered" evidence="1">
    <location>
        <begin position="411"/>
        <end position="440"/>
    </location>
</feature>
<feature type="compositionally biased region" description="Basic residues" evidence="1">
    <location>
        <begin position="368"/>
        <end position="380"/>
    </location>
</feature>
<name>A0A9W9HPG1_9EURO</name>
<evidence type="ECO:0000313" key="3">
    <source>
        <dbReference type="Proteomes" id="UP001146351"/>
    </source>
</evidence>
<protein>
    <submittedName>
        <fullName evidence="2">Uncharacterized protein</fullName>
    </submittedName>
</protein>
<dbReference type="OrthoDB" id="4369535at2759"/>
<proteinExistence type="predicted"/>
<reference evidence="2" key="2">
    <citation type="journal article" date="2023" name="IMA Fungus">
        <title>Comparative genomic study of the Penicillium genus elucidates a diverse pangenome and 15 lateral gene transfer events.</title>
        <authorList>
            <person name="Petersen C."/>
            <person name="Sorensen T."/>
            <person name="Nielsen M.R."/>
            <person name="Sondergaard T.E."/>
            <person name="Sorensen J.L."/>
            <person name="Fitzpatrick D.A."/>
            <person name="Frisvad J.C."/>
            <person name="Nielsen K.L."/>
        </authorList>
    </citation>
    <scope>NUCLEOTIDE SEQUENCE</scope>
    <source>
        <strain evidence="2">IBT 21917</strain>
    </source>
</reference>
<dbReference type="Proteomes" id="UP001146351">
    <property type="component" value="Unassembled WGS sequence"/>
</dbReference>
<feature type="region of interest" description="Disordered" evidence="1">
    <location>
        <begin position="227"/>
        <end position="275"/>
    </location>
</feature>
<feature type="compositionally biased region" description="Polar residues" evidence="1">
    <location>
        <begin position="1"/>
        <end position="29"/>
    </location>
</feature>
<feature type="region of interest" description="Disordered" evidence="1">
    <location>
        <begin position="93"/>
        <end position="121"/>
    </location>
</feature>
<organism evidence="2 3">
    <name type="scientific">Penicillium capsulatum</name>
    <dbReference type="NCBI Taxonomy" id="69766"/>
    <lineage>
        <taxon>Eukaryota</taxon>
        <taxon>Fungi</taxon>
        <taxon>Dikarya</taxon>
        <taxon>Ascomycota</taxon>
        <taxon>Pezizomycotina</taxon>
        <taxon>Eurotiomycetes</taxon>
        <taxon>Eurotiomycetidae</taxon>
        <taxon>Eurotiales</taxon>
        <taxon>Aspergillaceae</taxon>
        <taxon>Penicillium</taxon>
    </lineage>
</organism>
<evidence type="ECO:0000256" key="1">
    <source>
        <dbReference type="SAM" id="MobiDB-lite"/>
    </source>
</evidence>
<accession>A0A9W9HPG1</accession>
<comment type="caution">
    <text evidence="2">The sequence shown here is derived from an EMBL/GenBank/DDBJ whole genome shotgun (WGS) entry which is preliminary data.</text>
</comment>
<feature type="region of interest" description="Disordered" evidence="1">
    <location>
        <begin position="359"/>
        <end position="399"/>
    </location>
</feature>
<feature type="compositionally biased region" description="Basic and acidic residues" evidence="1">
    <location>
        <begin position="94"/>
        <end position="104"/>
    </location>
</feature>
<sequence length="549" mass="59866">MVTQQAWAQLQSTGPAQNHCKQSGNTRSWNGWLKPHTLNEASQKASSAAESPDIVTQVWPYFVIGQAGTSPGTSRGAPQHEAAGNDEPYLARAEQSEHRNREGEEPIFLPMPPTDPGEGITGQLVALDKESIADQVEELIQEERLSLERADTSSQLETPRVVRAYAVTRRVTEIPVDLPSLILRLREEGAQCDERVPTVDAPPAAHPEDGAAVNPLRTEPIVPDMEERRHGDHLGPVNLPRSPTRRTRTSLQPHKPERGVRKLRKNQATRRELNRAGTRDAAIADELWGSDEEGDGTGWIMAGTPGFPQQDVGRYPAVLPDPEQAQREAIARQEGEDLLFDTPDMMQETENMEMEDLGDHTPAVAARPNRKVTKPSKVAKPKQAQPGGSSKASQAGLSSLRRAVDVEARVQGEDTQLDATQPDITKPVSTGPAGGSSPEGRVTITFRAYQRGEWIVTDAVTVESTNPVEAQTTAKRYARGPEQEVHFYDRSLRKVAVDQCVRAVIDDGSFTVLMGLGRGLAVTRNLVASVTQVLENVGTAGAVIEEEEL</sequence>
<evidence type="ECO:0000313" key="2">
    <source>
        <dbReference type="EMBL" id="KAJ5152475.1"/>
    </source>
</evidence>